<evidence type="ECO:0000256" key="9">
    <source>
        <dbReference type="SAM" id="MobiDB-lite"/>
    </source>
</evidence>
<comment type="subcellular location">
    <subcellularLocation>
        <location evidence="3">Plastid</location>
        <location evidence="3">Chloroplast thylakoid lumen</location>
    </subcellularLocation>
</comment>
<dbReference type="PRINTS" id="PR00092">
    <property type="entry name" value="TYROSINASE"/>
</dbReference>
<evidence type="ECO:0000313" key="12">
    <source>
        <dbReference type="EMBL" id="PHT58543.1"/>
    </source>
</evidence>
<keyword evidence="5" id="KW-0479">Metal-binding</keyword>
<evidence type="ECO:0000256" key="8">
    <source>
        <dbReference type="ARBA" id="ARBA00023078"/>
    </source>
</evidence>
<dbReference type="EMBL" id="MLFT02000001">
    <property type="protein sequence ID" value="PHT58543.1"/>
    <property type="molecule type" value="Genomic_DNA"/>
</dbReference>
<dbReference type="InterPro" id="IPR008922">
    <property type="entry name" value="Di-copper_centre_dom_sf"/>
</dbReference>
<evidence type="ECO:0000256" key="5">
    <source>
        <dbReference type="ARBA" id="ARBA00022723"/>
    </source>
</evidence>
<dbReference type="InterPro" id="IPR050316">
    <property type="entry name" value="Tyrosinase/Hemocyanin"/>
</dbReference>
<proteinExistence type="predicted"/>
<evidence type="ECO:0000259" key="10">
    <source>
        <dbReference type="PROSITE" id="PS00497"/>
    </source>
</evidence>
<sequence length="360" mass="41279">MRVRLRTNAHPMRNFNPERKTTAGKLNTASLPPASQTSLRRQCSHGAILACHMYIELIKTVHTATVTFQRAITELLEDMGLEDENTIAVTLVPRKGGEARNHTPSHAANNDYIAKYQLATSRMRALDNDPNNPLGFKQQANIHCAYCNGAYKVGGKELQVHFSWLFFPFHRWYLYFYERILGSLINDPTFAFPYWNWDHPKGICLPAMFDHERTFLYDEKRNQSPRIGTIIDLGHFGDEVQTTQLQMITNNLTLMYHQMVTNAPCPLPFFGVPYPLGTDPSPGMGTIENIPHTPVHIWTGDSPRQPHGDNMGIFYSADLDPIFYCHHANVDRMWNEWKAIGGKRRDLSHEDWLNSGFFFL</sequence>
<dbReference type="GO" id="GO:0004097">
    <property type="term" value="F:catechol oxidase activity"/>
    <property type="evidence" value="ECO:0007669"/>
    <property type="project" value="UniProtKB-EC"/>
</dbReference>
<feature type="region of interest" description="Disordered" evidence="9">
    <location>
        <begin position="1"/>
        <end position="33"/>
    </location>
</feature>
<reference evidence="13" key="2">
    <citation type="journal article" date="2017" name="J. Anim. Genet.">
        <title>Multiple reference genome sequences of hot pepper reveal the massive evolution of plant disease resistance genes by retroduplication.</title>
        <authorList>
            <person name="Kim S."/>
            <person name="Park J."/>
            <person name="Yeom S.-I."/>
            <person name="Kim Y.-M."/>
            <person name="Seo E."/>
            <person name="Kim K.-T."/>
            <person name="Kim M.-S."/>
            <person name="Lee J.M."/>
            <person name="Cheong K."/>
            <person name="Shin H.-S."/>
            <person name="Kim S.-B."/>
            <person name="Han K."/>
            <person name="Lee J."/>
            <person name="Park M."/>
            <person name="Lee H.-A."/>
            <person name="Lee H.-Y."/>
            <person name="Lee Y."/>
            <person name="Oh S."/>
            <person name="Lee J.H."/>
            <person name="Choi E."/>
            <person name="Choi E."/>
            <person name="Lee S.E."/>
            <person name="Jeon J."/>
            <person name="Kim H."/>
            <person name="Choi G."/>
            <person name="Song H."/>
            <person name="Lee J."/>
            <person name="Lee S.-C."/>
            <person name="Kwon J.-K."/>
            <person name="Lee H.-Y."/>
            <person name="Koo N."/>
            <person name="Hong Y."/>
            <person name="Kim R.W."/>
            <person name="Kang W.-H."/>
            <person name="Huh J.H."/>
            <person name="Kang B.-C."/>
            <person name="Yang T.-J."/>
            <person name="Lee Y.-H."/>
            <person name="Bennetzen J.L."/>
            <person name="Choi D."/>
        </authorList>
    </citation>
    <scope>NUCLEOTIDE SEQUENCE [LARGE SCALE GENOMIC DNA]</scope>
    <source>
        <strain evidence="13">cv. PBC81</strain>
    </source>
</reference>
<organism evidence="12 13">
    <name type="scientific">Capsicum baccatum</name>
    <name type="common">Peruvian pepper</name>
    <dbReference type="NCBI Taxonomy" id="33114"/>
    <lineage>
        <taxon>Eukaryota</taxon>
        <taxon>Viridiplantae</taxon>
        <taxon>Streptophyta</taxon>
        <taxon>Embryophyta</taxon>
        <taxon>Tracheophyta</taxon>
        <taxon>Spermatophyta</taxon>
        <taxon>Magnoliopsida</taxon>
        <taxon>eudicotyledons</taxon>
        <taxon>Gunneridae</taxon>
        <taxon>Pentapetalae</taxon>
        <taxon>asterids</taxon>
        <taxon>lamiids</taxon>
        <taxon>Solanales</taxon>
        <taxon>Solanaceae</taxon>
        <taxon>Solanoideae</taxon>
        <taxon>Capsiceae</taxon>
        <taxon>Capsicum</taxon>
    </lineage>
</organism>
<feature type="domain" description="Tyrosinase copper-binding" evidence="11">
    <location>
        <begin position="320"/>
        <end position="331"/>
    </location>
</feature>
<dbReference type="STRING" id="33114.A0A2G2XM25"/>
<evidence type="ECO:0000256" key="1">
    <source>
        <dbReference type="ARBA" id="ARBA00001628"/>
    </source>
</evidence>
<dbReference type="PROSITE" id="PS00497">
    <property type="entry name" value="TYROSINASE_1"/>
    <property type="match status" value="1"/>
</dbReference>
<dbReference type="GO" id="GO:0046872">
    <property type="term" value="F:metal ion binding"/>
    <property type="evidence" value="ECO:0007669"/>
    <property type="project" value="UniProtKB-KW"/>
</dbReference>
<reference evidence="12 13" key="1">
    <citation type="journal article" date="2017" name="Genome Biol.">
        <title>New reference genome sequences of hot pepper reveal the massive evolution of plant disease-resistance genes by retroduplication.</title>
        <authorList>
            <person name="Kim S."/>
            <person name="Park J."/>
            <person name="Yeom S.I."/>
            <person name="Kim Y.M."/>
            <person name="Seo E."/>
            <person name="Kim K.T."/>
            <person name="Kim M.S."/>
            <person name="Lee J.M."/>
            <person name="Cheong K."/>
            <person name="Shin H.S."/>
            <person name="Kim S.B."/>
            <person name="Han K."/>
            <person name="Lee J."/>
            <person name="Park M."/>
            <person name="Lee H.A."/>
            <person name="Lee H.Y."/>
            <person name="Lee Y."/>
            <person name="Oh S."/>
            <person name="Lee J.H."/>
            <person name="Choi E."/>
            <person name="Choi E."/>
            <person name="Lee S.E."/>
            <person name="Jeon J."/>
            <person name="Kim H."/>
            <person name="Choi G."/>
            <person name="Song H."/>
            <person name="Lee J."/>
            <person name="Lee S.C."/>
            <person name="Kwon J.K."/>
            <person name="Lee H.Y."/>
            <person name="Koo N."/>
            <person name="Hong Y."/>
            <person name="Kim R.W."/>
            <person name="Kang W.H."/>
            <person name="Huh J.H."/>
            <person name="Kang B.C."/>
            <person name="Yang T.J."/>
            <person name="Lee Y.H."/>
            <person name="Bennetzen J.L."/>
            <person name="Choi D."/>
        </authorList>
    </citation>
    <scope>NUCLEOTIDE SEQUENCE [LARGE SCALE GENOMIC DNA]</scope>
    <source>
        <strain evidence="13">cv. PBC81</strain>
    </source>
</reference>
<dbReference type="Pfam" id="PF12143">
    <property type="entry name" value="PPO1_KFDV"/>
    <property type="match status" value="1"/>
</dbReference>
<name>A0A2G2XM25_CAPBA</name>
<keyword evidence="6" id="KW-0883">Thioether bond</keyword>
<dbReference type="InterPro" id="IPR002227">
    <property type="entry name" value="Tyrosinase_Cu-bd"/>
</dbReference>
<dbReference type="SUPFAM" id="SSF48056">
    <property type="entry name" value="Di-copper centre-containing domain"/>
    <property type="match status" value="1"/>
</dbReference>
<keyword evidence="8" id="KW-0793">Thylakoid</keyword>
<dbReference type="AlphaFoldDB" id="A0A2G2XM25"/>
<feature type="compositionally biased region" description="Polar residues" evidence="9">
    <location>
        <begin position="24"/>
        <end position="33"/>
    </location>
</feature>
<gene>
    <name evidence="12" type="ORF">CQW23_00906</name>
</gene>
<feature type="domain" description="Tyrosinase copper-binding" evidence="10">
    <location>
        <begin position="161"/>
        <end position="178"/>
    </location>
</feature>
<evidence type="ECO:0000256" key="7">
    <source>
        <dbReference type="ARBA" id="ARBA00022946"/>
    </source>
</evidence>
<evidence type="ECO:0000313" key="13">
    <source>
        <dbReference type="Proteomes" id="UP000224567"/>
    </source>
</evidence>
<keyword evidence="13" id="KW-1185">Reference proteome</keyword>
<evidence type="ECO:0000256" key="2">
    <source>
        <dbReference type="ARBA" id="ARBA00002400"/>
    </source>
</evidence>
<dbReference type="EC" id="1.10.3.1" evidence="4"/>
<comment type="caution">
    <text evidence="12">The sequence shown here is derived from an EMBL/GenBank/DDBJ whole genome shotgun (WGS) entry which is preliminary data.</text>
</comment>
<dbReference type="PANTHER" id="PTHR11474:SF92">
    <property type="entry name" value="POLYPHENOL OXIDASE F, CHLOROPLASTIC"/>
    <property type="match status" value="1"/>
</dbReference>
<dbReference type="Gene3D" id="1.10.1280.10">
    <property type="entry name" value="Di-copper center containing domain from catechol oxidase"/>
    <property type="match status" value="1"/>
</dbReference>
<comment type="catalytic activity">
    <reaction evidence="1">
        <text>2 catechol + O2 = 2 1,2-benzoquinone + 2 H2O</text>
        <dbReference type="Rhea" id="RHEA:21632"/>
        <dbReference type="ChEBI" id="CHEBI:15377"/>
        <dbReference type="ChEBI" id="CHEBI:15379"/>
        <dbReference type="ChEBI" id="CHEBI:17253"/>
        <dbReference type="ChEBI" id="CHEBI:18135"/>
        <dbReference type="EC" id="1.10.3.1"/>
    </reaction>
</comment>
<evidence type="ECO:0000256" key="4">
    <source>
        <dbReference type="ARBA" id="ARBA00012298"/>
    </source>
</evidence>
<keyword evidence="7" id="KW-0809">Transit peptide</keyword>
<dbReference type="InterPro" id="IPR022740">
    <property type="entry name" value="Polyphenol_oxidase_C"/>
</dbReference>
<dbReference type="Proteomes" id="UP000224567">
    <property type="component" value="Unassembled WGS sequence"/>
</dbReference>
<evidence type="ECO:0000256" key="6">
    <source>
        <dbReference type="ARBA" id="ARBA00022784"/>
    </source>
</evidence>
<dbReference type="PANTHER" id="PTHR11474">
    <property type="entry name" value="TYROSINASE FAMILY MEMBER"/>
    <property type="match status" value="1"/>
</dbReference>
<dbReference type="OrthoDB" id="6132182at2759"/>
<evidence type="ECO:0000256" key="3">
    <source>
        <dbReference type="ARBA" id="ARBA00004456"/>
    </source>
</evidence>
<dbReference type="GO" id="GO:0009543">
    <property type="term" value="C:chloroplast thylakoid lumen"/>
    <property type="evidence" value="ECO:0007669"/>
    <property type="project" value="UniProtKB-SubCell"/>
</dbReference>
<protein>
    <recommendedName>
        <fullName evidence="4">catechol oxidase</fullName>
        <ecNumber evidence="4">1.10.3.1</ecNumber>
    </recommendedName>
</protein>
<comment type="function">
    <text evidence="2">Catalyzes the oxidation of mono- and o-diphenols to o-diquinones.</text>
</comment>
<dbReference type="PROSITE" id="PS00498">
    <property type="entry name" value="TYROSINASE_2"/>
    <property type="match status" value="1"/>
</dbReference>
<evidence type="ECO:0000259" key="11">
    <source>
        <dbReference type="PROSITE" id="PS00498"/>
    </source>
</evidence>
<dbReference type="Pfam" id="PF00264">
    <property type="entry name" value="Tyrosinase"/>
    <property type="match status" value="1"/>
</dbReference>
<accession>A0A2G2XM25</accession>